<dbReference type="OrthoDB" id="9805455at2"/>
<dbReference type="InterPro" id="IPR012340">
    <property type="entry name" value="NA-bd_OB-fold"/>
</dbReference>
<evidence type="ECO:0000256" key="8">
    <source>
        <dbReference type="ARBA" id="ARBA00022741"/>
    </source>
</evidence>
<dbReference type="Gene3D" id="3.50.40.10">
    <property type="entry name" value="Phenylalanyl-trna Synthetase, Chain B, domain 3"/>
    <property type="match status" value="1"/>
</dbReference>
<dbReference type="Gene3D" id="3.30.930.10">
    <property type="entry name" value="Bira Bifunctional Protein, Domain 2"/>
    <property type="match status" value="1"/>
</dbReference>
<feature type="binding site" evidence="15">
    <location>
        <position position="463"/>
    </location>
    <ligand>
        <name>Mg(2+)</name>
        <dbReference type="ChEBI" id="CHEBI:18420"/>
        <note>shared with alpha subunit</note>
    </ligand>
</feature>
<dbReference type="PROSITE" id="PS50886">
    <property type="entry name" value="TRBD"/>
    <property type="match status" value="1"/>
</dbReference>
<dbReference type="SMART" id="SM00896">
    <property type="entry name" value="FDX-ACB"/>
    <property type="match status" value="1"/>
</dbReference>
<comment type="subunit">
    <text evidence="3 15">Tetramer of two alpha and two beta subunits.</text>
</comment>
<dbReference type="SMART" id="SM00874">
    <property type="entry name" value="B5"/>
    <property type="match status" value="1"/>
</dbReference>
<comment type="cofactor">
    <cofactor evidence="15">
        <name>Mg(2+)</name>
        <dbReference type="ChEBI" id="CHEBI:18420"/>
    </cofactor>
    <text evidence="15">Binds 2 magnesium ions per tetramer.</text>
</comment>
<dbReference type="CDD" id="cd02796">
    <property type="entry name" value="tRNA_bind_bactPheRS"/>
    <property type="match status" value="1"/>
</dbReference>
<dbReference type="SUPFAM" id="SSF55681">
    <property type="entry name" value="Class II aaRS and biotin synthetases"/>
    <property type="match status" value="1"/>
</dbReference>
<dbReference type="Pfam" id="PF17759">
    <property type="entry name" value="tRNA_synthFbeta"/>
    <property type="match status" value="1"/>
</dbReference>
<evidence type="ECO:0000256" key="14">
    <source>
        <dbReference type="ARBA" id="ARBA00049255"/>
    </source>
</evidence>
<evidence type="ECO:0000256" key="15">
    <source>
        <dbReference type="HAMAP-Rule" id="MF_00283"/>
    </source>
</evidence>
<dbReference type="EC" id="6.1.1.20" evidence="15"/>
<dbReference type="InterPro" id="IPR045060">
    <property type="entry name" value="Phe-tRNA-ligase_IIc_bsu"/>
</dbReference>
<dbReference type="GO" id="GO:0005524">
    <property type="term" value="F:ATP binding"/>
    <property type="evidence" value="ECO:0007669"/>
    <property type="project" value="UniProtKB-UniRule"/>
</dbReference>
<evidence type="ECO:0000256" key="6">
    <source>
        <dbReference type="ARBA" id="ARBA00022598"/>
    </source>
</evidence>
<evidence type="ECO:0000256" key="10">
    <source>
        <dbReference type="ARBA" id="ARBA00022842"/>
    </source>
</evidence>
<evidence type="ECO:0000259" key="18">
    <source>
        <dbReference type="PROSITE" id="PS51447"/>
    </source>
</evidence>
<keyword evidence="7 15" id="KW-0479">Metal-binding</keyword>
<keyword evidence="5 16" id="KW-0820">tRNA-binding</keyword>
<keyword evidence="9 15" id="KW-0067">ATP-binding</keyword>
<feature type="binding site" evidence="15">
    <location>
        <position position="472"/>
    </location>
    <ligand>
        <name>Mg(2+)</name>
        <dbReference type="ChEBI" id="CHEBI:18420"/>
        <note>shared with alpha subunit</note>
    </ligand>
</feature>
<dbReference type="GO" id="GO:0000287">
    <property type="term" value="F:magnesium ion binding"/>
    <property type="evidence" value="ECO:0007669"/>
    <property type="project" value="UniProtKB-UniRule"/>
</dbReference>
<dbReference type="Pfam" id="PF03484">
    <property type="entry name" value="B5"/>
    <property type="match status" value="1"/>
</dbReference>
<evidence type="ECO:0000256" key="3">
    <source>
        <dbReference type="ARBA" id="ARBA00011209"/>
    </source>
</evidence>
<dbReference type="PANTHER" id="PTHR10947">
    <property type="entry name" value="PHENYLALANYL-TRNA SYNTHETASE BETA CHAIN AND LEUCINE-RICH REPEAT-CONTAINING PROTEIN 47"/>
    <property type="match status" value="1"/>
</dbReference>
<keyword evidence="13 15" id="KW-0030">Aminoacyl-tRNA synthetase</keyword>
<dbReference type="SMART" id="SM00873">
    <property type="entry name" value="B3_4"/>
    <property type="match status" value="1"/>
</dbReference>
<evidence type="ECO:0000313" key="20">
    <source>
        <dbReference type="EMBL" id="TDT16356.1"/>
    </source>
</evidence>
<dbReference type="GO" id="GO:0000049">
    <property type="term" value="F:tRNA binding"/>
    <property type="evidence" value="ECO:0007669"/>
    <property type="project" value="UniProtKB-UniRule"/>
</dbReference>
<feature type="binding site" evidence="15">
    <location>
        <position position="473"/>
    </location>
    <ligand>
        <name>Mg(2+)</name>
        <dbReference type="ChEBI" id="CHEBI:18420"/>
        <note>shared with alpha subunit</note>
    </ligand>
</feature>
<dbReference type="InterPro" id="IPR002547">
    <property type="entry name" value="tRNA-bd_dom"/>
</dbReference>
<evidence type="ECO:0000256" key="4">
    <source>
        <dbReference type="ARBA" id="ARBA00022490"/>
    </source>
</evidence>
<evidence type="ECO:0000256" key="7">
    <source>
        <dbReference type="ARBA" id="ARBA00022723"/>
    </source>
</evidence>
<protein>
    <recommendedName>
        <fullName evidence="15">Phenylalanine--tRNA ligase beta subunit</fullName>
        <ecNumber evidence="15">6.1.1.20</ecNumber>
    </recommendedName>
    <alternativeName>
        <fullName evidence="15">Phenylalanyl-tRNA synthetase beta subunit</fullName>
        <shortName evidence="15">PheRS</shortName>
    </alternativeName>
</protein>
<dbReference type="InterPro" id="IPR041616">
    <property type="entry name" value="PheRS_beta_core"/>
</dbReference>
<name>A0A4R7I198_9ACTN</name>
<dbReference type="GO" id="GO:0009328">
    <property type="term" value="C:phenylalanine-tRNA ligase complex"/>
    <property type="evidence" value="ECO:0007669"/>
    <property type="project" value="TreeGrafter"/>
</dbReference>
<dbReference type="Gene3D" id="3.30.56.10">
    <property type="match status" value="2"/>
</dbReference>
<dbReference type="Pfam" id="PF03147">
    <property type="entry name" value="FDX-ACB"/>
    <property type="match status" value="1"/>
</dbReference>
<evidence type="ECO:0000256" key="5">
    <source>
        <dbReference type="ARBA" id="ARBA00022555"/>
    </source>
</evidence>
<dbReference type="Pfam" id="PF03483">
    <property type="entry name" value="B3_4"/>
    <property type="match status" value="1"/>
</dbReference>
<comment type="similarity">
    <text evidence="2 15">Belongs to the phenylalanyl-tRNA synthetase beta subunit family. Type 1 subfamily.</text>
</comment>
<dbReference type="PROSITE" id="PS51447">
    <property type="entry name" value="FDX_ACB"/>
    <property type="match status" value="1"/>
</dbReference>
<dbReference type="InterPro" id="IPR020825">
    <property type="entry name" value="Phe-tRNA_synthase-like_B3/B4"/>
</dbReference>
<keyword evidence="8 15" id="KW-0547">Nucleotide-binding</keyword>
<evidence type="ECO:0000256" key="12">
    <source>
        <dbReference type="ARBA" id="ARBA00022917"/>
    </source>
</evidence>
<keyword evidence="12 15" id="KW-0648">Protein biosynthesis</keyword>
<dbReference type="InterPro" id="IPR033714">
    <property type="entry name" value="tRNA_bind_bactPheRS"/>
</dbReference>
<feature type="domain" description="B5" evidence="19">
    <location>
        <begin position="410"/>
        <end position="485"/>
    </location>
</feature>
<dbReference type="RefSeq" id="WP_133868744.1">
    <property type="nucleotide sequence ID" value="NZ_SOAU01000001.1"/>
</dbReference>
<organism evidence="20 21">
    <name type="scientific">Ilumatobacter fluminis</name>
    <dbReference type="NCBI Taxonomy" id="467091"/>
    <lineage>
        <taxon>Bacteria</taxon>
        <taxon>Bacillati</taxon>
        <taxon>Actinomycetota</taxon>
        <taxon>Acidimicrobiia</taxon>
        <taxon>Acidimicrobiales</taxon>
        <taxon>Ilumatobacteraceae</taxon>
        <taxon>Ilumatobacter</taxon>
    </lineage>
</organism>
<comment type="catalytic activity">
    <reaction evidence="14 15">
        <text>tRNA(Phe) + L-phenylalanine + ATP = L-phenylalanyl-tRNA(Phe) + AMP + diphosphate + H(+)</text>
        <dbReference type="Rhea" id="RHEA:19413"/>
        <dbReference type="Rhea" id="RHEA-COMP:9668"/>
        <dbReference type="Rhea" id="RHEA-COMP:9699"/>
        <dbReference type="ChEBI" id="CHEBI:15378"/>
        <dbReference type="ChEBI" id="CHEBI:30616"/>
        <dbReference type="ChEBI" id="CHEBI:33019"/>
        <dbReference type="ChEBI" id="CHEBI:58095"/>
        <dbReference type="ChEBI" id="CHEBI:78442"/>
        <dbReference type="ChEBI" id="CHEBI:78531"/>
        <dbReference type="ChEBI" id="CHEBI:456215"/>
        <dbReference type="EC" id="6.1.1.20"/>
    </reaction>
</comment>
<evidence type="ECO:0000256" key="11">
    <source>
        <dbReference type="ARBA" id="ARBA00022884"/>
    </source>
</evidence>
<dbReference type="Gene3D" id="2.40.50.140">
    <property type="entry name" value="Nucleic acid-binding proteins"/>
    <property type="match status" value="1"/>
</dbReference>
<feature type="domain" description="FDX-ACB" evidence="18">
    <location>
        <begin position="695"/>
        <end position="787"/>
    </location>
</feature>
<keyword evidence="11 16" id="KW-0694">RNA-binding</keyword>
<dbReference type="SUPFAM" id="SSF50249">
    <property type="entry name" value="Nucleic acid-binding proteins"/>
    <property type="match status" value="1"/>
</dbReference>
<dbReference type="SUPFAM" id="SSF46955">
    <property type="entry name" value="Putative DNA-binding domain"/>
    <property type="match status" value="1"/>
</dbReference>
<comment type="subcellular location">
    <subcellularLocation>
        <location evidence="1 15">Cytoplasm</location>
    </subcellularLocation>
</comment>
<evidence type="ECO:0000313" key="21">
    <source>
        <dbReference type="Proteomes" id="UP000294558"/>
    </source>
</evidence>
<evidence type="ECO:0000256" key="13">
    <source>
        <dbReference type="ARBA" id="ARBA00023146"/>
    </source>
</evidence>
<dbReference type="InterPro" id="IPR004532">
    <property type="entry name" value="Phe-tRNA-ligase_IIc_bsu_bact"/>
</dbReference>
<dbReference type="InterPro" id="IPR036690">
    <property type="entry name" value="Fdx_antiC-bd_sf"/>
</dbReference>
<dbReference type="NCBIfam" id="TIGR00472">
    <property type="entry name" value="pheT_bact"/>
    <property type="match status" value="1"/>
</dbReference>
<dbReference type="Gene3D" id="3.30.70.380">
    <property type="entry name" value="Ferrodoxin-fold anticodon-binding domain"/>
    <property type="match status" value="1"/>
</dbReference>
<dbReference type="InterPro" id="IPR005147">
    <property type="entry name" value="tRNA_synthase_B5-dom"/>
</dbReference>
<dbReference type="GO" id="GO:0004826">
    <property type="term" value="F:phenylalanine-tRNA ligase activity"/>
    <property type="evidence" value="ECO:0007669"/>
    <property type="project" value="UniProtKB-UniRule"/>
</dbReference>
<dbReference type="InterPro" id="IPR005146">
    <property type="entry name" value="B3/B4_tRNA-bd"/>
</dbReference>
<evidence type="ECO:0000256" key="1">
    <source>
        <dbReference type="ARBA" id="ARBA00004496"/>
    </source>
</evidence>
<evidence type="ECO:0000256" key="2">
    <source>
        <dbReference type="ARBA" id="ARBA00008653"/>
    </source>
</evidence>
<dbReference type="GO" id="GO:0006432">
    <property type="term" value="P:phenylalanyl-tRNA aminoacylation"/>
    <property type="evidence" value="ECO:0007669"/>
    <property type="project" value="UniProtKB-UniRule"/>
</dbReference>
<dbReference type="InterPro" id="IPR005121">
    <property type="entry name" value="Fdx_antiC-bd"/>
</dbReference>
<keyword evidence="21" id="KW-1185">Reference proteome</keyword>
<dbReference type="PANTHER" id="PTHR10947:SF0">
    <property type="entry name" value="PHENYLALANINE--TRNA LIGASE BETA SUBUNIT"/>
    <property type="match status" value="1"/>
</dbReference>
<feature type="binding site" evidence="15">
    <location>
        <position position="469"/>
    </location>
    <ligand>
        <name>Mg(2+)</name>
        <dbReference type="ChEBI" id="CHEBI:18420"/>
        <note>shared with alpha subunit</note>
    </ligand>
</feature>
<evidence type="ECO:0000256" key="16">
    <source>
        <dbReference type="PROSITE-ProRule" id="PRU00209"/>
    </source>
</evidence>
<dbReference type="PROSITE" id="PS51483">
    <property type="entry name" value="B5"/>
    <property type="match status" value="1"/>
</dbReference>
<dbReference type="HAMAP" id="MF_00283">
    <property type="entry name" value="Phe_tRNA_synth_beta1"/>
    <property type="match status" value="1"/>
</dbReference>
<accession>A0A4R7I198</accession>
<evidence type="ECO:0000256" key="9">
    <source>
        <dbReference type="ARBA" id="ARBA00022840"/>
    </source>
</evidence>
<evidence type="ECO:0000259" key="17">
    <source>
        <dbReference type="PROSITE" id="PS50886"/>
    </source>
</evidence>
<dbReference type="SUPFAM" id="SSF56037">
    <property type="entry name" value="PheT/TilS domain"/>
    <property type="match status" value="1"/>
</dbReference>
<dbReference type="Proteomes" id="UP000294558">
    <property type="component" value="Unassembled WGS sequence"/>
</dbReference>
<keyword evidence="10 15" id="KW-0460">Magnesium</keyword>
<gene>
    <name evidence="15" type="primary">pheT</name>
    <name evidence="20" type="ORF">BDK89_1942</name>
</gene>
<proteinExistence type="inferred from homology"/>
<dbReference type="AlphaFoldDB" id="A0A4R7I198"/>
<dbReference type="SUPFAM" id="SSF54991">
    <property type="entry name" value="Anticodon-binding domain of PheRS"/>
    <property type="match status" value="1"/>
</dbReference>
<keyword evidence="4 15" id="KW-0963">Cytoplasm</keyword>
<dbReference type="InterPro" id="IPR045864">
    <property type="entry name" value="aa-tRNA-synth_II/BPL/LPL"/>
</dbReference>
<sequence length="788" mass="84656">MKVLLSWLNEYGDFADPTDDDAVQRLADTMTALGLAVEDIDRVGATVDGVVSARVLRLEQHPDAAKVQRVYVDAGDGSERHVWCGAFNMQVGDVVPLATLGTTMPNGMTIERRGILGIDSEGMLCAADELGLGTDHSGILILPADTELGVPYGEVLGIRPDVLFDLDLTRNRPDCWGYVGIARDVAAQMGIEFRPPTPPEPEWGPERTAPVELVSGDRCGRFTSVVMSGVEVGPSPDWMQRRLLAAGMRPISNVVDASNYVTLELNQPTHAYDLETLGGGGFRIRVASEGEQMVTLDGETRTLTEADVLICDADDVPIGIGGVMGGLDSEISDTTTVVAHEIAWFTPLTVLQTSSRLGLRTEASARYERGCDPYIIDTAHARFAELLGETCPNLVVHAGKADERGPGLPPQERSTELRISEVNRVLGTELTADDLPPLLDPIGFTVSGSGDTRTVAIPSWRPDSTEEIDVIEEVARHYGYERVGKTVPKSTVHGALSVKQQRRRLLREVLLGLGISEAMPNPFLAPDTLAKAGLDGPTISITNPLVVEESVLRTSLRPGLLEAIAYNESHRATGVKLFEIGHVYPPGSGELPDEYEALCVVLAGEEAPAAMAVWREIATALGVGARVDQGRVPAGLHATRSATLQAGKDPTGAVGEVDPAVLQRFEVTERVAILELDLDEVLGREPKPAQWKPVSKYPSSDLDLAFILSDDVPAEKLEKAIRQGAGALLVDIELFDVFRGESLGDGRRSLAYRVRLQADDRNLTDADIAEVRRGAVAAATKLGAELRG</sequence>
<reference evidence="20 21" key="1">
    <citation type="submission" date="2019-03" db="EMBL/GenBank/DDBJ databases">
        <title>Sequencing the genomes of 1000 actinobacteria strains.</title>
        <authorList>
            <person name="Klenk H.-P."/>
        </authorList>
    </citation>
    <scope>NUCLEOTIDE SEQUENCE [LARGE SCALE GENOMIC DNA]</scope>
    <source>
        <strain evidence="20 21">DSM 18936</strain>
    </source>
</reference>
<dbReference type="EMBL" id="SOAU01000001">
    <property type="protein sequence ID" value="TDT16356.1"/>
    <property type="molecule type" value="Genomic_DNA"/>
</dbReference>
<feature type="domain" description="TRNA-binding" evidence="17">
    <location>
        <begin position="44"/>
        <end position="153"/>
    </location>
</feature>
<keyword evidence="6 15" id="KW-0436">Ligase</keyword>
<dbReference type="Pfam" id="PF01588">
    <property type="entry name" value="tRNA_bind"/>
    <property type="match status" value="1"/>
</dbReference>
<evidence type="ECO:0000259" key="19">
    <source>
        <dbReference type="PROSITE" id="PS51483"/>
    </source>
</evidence>
<dbReference type="InterPro" id="IPR009061">
    <property type="entry name" value="DNA-bd_dom_put_sf"/>
</dbReference>
<comment type="caution">
    <text evidence="20">The sequence shown here is derived from an EMBL/GenBank/DDBJ whole genome shotgun (WGS) entry which is preliminary data.</text>
</comment>